<feature type="compositionally biased region" description="Polar residues" evidence="1">
    <location>
        <begin position="190"/>
        <end position="199"/>
    </location>
</feature>
<dbReference type="InParanoid" id="K0KIK7"/>
<dbReference type="HOGENOM" id="CLU_596121_0_0_1"/>
<dbReference type="Proteomes" id="UP000009328">
    <property type="component" value="Unassembled WGS sequence"/>
</dbReference>
<comment type="caution">
    <text evidence="2">The sequence shown here is derived from an EMBL/GenBank/DDBJ whole genome shotgun (WGS) entry which is preliminary data.</text>
</comment>
<proteinExistence type="predicted"/>
<evidence type="ECO:0000313" key="3">
    <source>
        <dbReference type="Proteomes" id="UP000009328"/>
    </source>
</evidence>
<gene>
    <name evidence="2" type="ORF">BN7_2355</name>
</gene>
<feature type="compositionally biased region" description="Acidic residues" evidence="1">
    <location>
        <begin position="170"/>
        <end position="182"/>
    </location>
</feature>
<name>K0KIK7_WICCF</name>
<organism evidence="2 3">
    <name type="scientific">Wickerhamomyces ciferrii (strain ATCC 14091 / BCRC 22168 / CBS 111 / JCM 3599 / NBRC 0793 / NRRL Y-1031 F-60-10)</name>
    <name type="common">Yeast</name>
    <name type="synonym">Pichia ciferrii</name>
    <dbReference type="NCBI Taxonomy" id="1206466"/>
    <lineage>
        <taxon>Eukaryota</taxon>
        <taxon>Fungi</taxon>
        <taxon>Dikarya</taxon>
        <taxon>Ascomycota</taxon>
        <taxon>Saccharomycotina</taxon>
        <taxon>Saccharomycetes</taxon>
        <taxon>Phaffomycetales</taxon>
        <taxon>Wickerhamomycetaceae</taxon>
        <taxon>Wickerhamomyces</taxon>
    </lineage>
</organism>
<feature type="region of interest" description="Disordered" evidence="1">
    <location>
        <begin position="43"/>
        <end position="66"/>
    </location>
</feature>
<evidence type="ECO:0000256" key="1">
    <source>
        <dbReference type="SAM" id="MobiDB-lite"/>
    </source>
</evidence>
<feature type="region of interest" description="Disordered" evidence="1">
    <location>
        <begin position="170"/>
        <end position="204"/>
    </location>
</feature>
<dbReference type="EMBL" id="CAIF01000053">
    <property type="protein sequence ID" value="CCH42811.1"/>
    <property type="molecule type" value="Genomic_DNA"/>
</dbReference>
<feature type="compositionally biased region" description="Low complexity" evidence="1">
    <location>
        <begin position="108"/>
        <end position="126"/>
    </location>
</feature>
<dbReference type="AlphaFoldDB" id="K0KIK7"/>
<accession>K0KIK7</accession>
<keyword evidence="3" id="KW-1185">Reference proteome</keyword>
<reference evidence="2 3" key="1">
    <citation type="journal article" date="2012" name="Eukaryot. Cell">
        <title>Draft genome sequence of Wickerhamomyces ciferrii NRRL Y-1031 F-60-10.</title>
        <authorList>
            <person name="Schneider J."/>
            <person name="Andrea H."/>
            <person name="Blom J."/>
            <person name="Jaenicke S."/>
            <person name="Ruckert C."/>
            <person name="Schorsch C."/>
            <person name="Szczepanowski R."/>
            <person name="Farwick M."/>
            <person name="Goesmann A."/>
            <person name="Puhler A."/>
            <person name="Schaffer S."/>
            <person name="Tauch A."/>
            <person name="Kohler T."/>
            <person name="Brinkrolf K."/>
        </authorList>
    </citation>
    <scope>NUCLEOTIDE SEQUENCE [LARGE SCALE GENOMIC DNA]</scope>
    <source>
        <strain evidence="3">ATCC 14091 / BCRC 22168 / CBS 111 / JCM 3599 / NBRC 0793 / NRRL Y-1031 F-60-10</strain>
    </source>
</reference>
<evidence type="ECO:0000313" key="2">
    <source>
        <dbReference type="EMBL" id="CCH42811.1"/>
    </source>
</evidence>
<feature type="region of interest" description="Disordered" evidence="1">
    <location>
        <begin position="108"/>
        <end position="128"/>
    </location>
</feature>
<feature type="region of interest" description="Disordered" evidence="1">
    <location>
        <begin position="1"/>
        <end position="30"/>
    </location>
</feature>
<protein>
    <submittedName>
        <fullName evidence="2">Uncharacterized protein</fullName>
    </submittedName>
</protein>
<sequence>MSQFQDTENVDPRHLNNNESNSFPNHHVKPTLKNYTNSIIKNSKNHHHQQQQQQKHSIPKFNYQTPKISQTRVPVINSMNSNDIRLSVKNALKHESNRFEVGVLNQNSLKSSNNNLNNIPLPKSPLDSIKINTSNTNFVKKSSSPTSPSTSSNIDNLSLLEIYNKDHEEIEQDNDDDDDDANETIKPKSSKSIFMTNNNDDNKNLQKIEEENYLDFHFDDEYYEDACDPRISYLQPHKPFVDVIPLMLGEPLSSNDTPLNLSSVPKLTKASPFFGMEEDKVEISKDELKLYEALKYDKSFPICPINWKGEIIGPPIDDAIYNNNHKVEFEIEDENGNGNRNEFDEDLEPKGPYFGKISSYWIGGFFQKLLKLGPFSNESKLYDKYPWAKIFYDVENKDNHTNITESKTMKIKKGTKKEFKEIEFNEDMFPAKYSNTPLDEFVDNYTNLRRQKHTFVPAS</sequence>